<evidence type="ECO:0000313" key="5">
    <source>
        <dbReference type="Proteomes" id="UP000183561"/>
    </source>
</evidence>
<organism evidence="4 5">
    <name type="scientific">Rhodococcus koreensis</name>
    <dbReference type="NCBI Taxonomy" id="99653"/>
    <lineage>
        <taxon>Bacteria</taxon>
        <taxon>Bacillati</taxon>
        <taxon>Actinomycetota</taxon>
        <taxon>Actinomycetes</taxon>
        <taxon>Mycobacteriales</taxon>
        <taxon>Nocardiaceae</taxon>
        <taxon>Rhodococcus</taxon>
    </lineage>
</organism>
<dbReference type="SMART" id="SM00641">
    <property type="entry name" value="Glyco_25"/>
    <property type="match status" value="1"/>
</dbReference>
<dbReference type="CDD" id="cd00599">
    <property type="entry name" value="GH25_muramidase"/>
    <property type="match status" value="1"/>
</dbReference>
<dbReference type="Gene3D" id="3.20.20.80">
    <property type="entry name" value="Glycosidases"/>
    <property type="match status" value="1"/>
</dbReference>
<dbReference type="GO" id="GO:0016998">
    <property type="term" value="P:cell wall macromolecule catabolic process"/>
    <property type="evidence" value="ECO:0007669"/>
    <property type="project" value="InterPro"/>
</dbReference>
<dbReference type="GO" id="GO:0003796">
    <property type="term" value="F:lysozyme activity"/>
    <property type="evidence" value="ECO:0007669"/>
    <property type="project" value="InterPro"/>
</dbReference>
<accession>A0A1H4W2F3</accession>
<dbReference type="InterPro" id="IPR002053">
    <property type="entry name" value="Glyco_hydro_25"/>
</dbReference>
<protein>
    <submittedName>
        <fullName evidence="4">Lysozyme</fullName>
    </submittedName>
</protein>
<proteinExistence type="inferred from homology"/>
<dbReference type="Pfam" id="PF01183">
    <property type="entry name" value="Glyco_hydro_25"/>
    <property type="match status" value="1"/>
</dbReference>
<keyword evidence="2" id="KW-0378">Hydrolase</keyword>
<dbReference type="Proteomes" id="UP000183561">
    <property type="component" value="Unassembled WGS sequence"/>
</dbReference>
<dbReference type="GO" id="GO:0009253">
    <property type="term" value="P:peptidoglycan catabolic process"/>
    <property type="evidence" value="ECO:0007669"/>
    <property type="project" value="InterPro"/>
</dbReference>
<dbReference type="PROSITE" id="PS51904">
    <property type="entry name" value="GLYCOSYL_HYDROL_F25_2"/>
    <property type="match status" value="1"/>
</dbReference>
<dbReference type="InterPro" id="IPR017853">
    <property type="entry name" value="GH"/>
</dbReference>
<evidence type="ECO:0000313" key="4">
    <source>
        <dbReference type="EMBL" id="SEC86898.1"/>
    </source>
</evidence>
<dbReference type="InterPro" id="IPR018077">
    <property type="entry name" value="Glyco_hydro_fam25_subgr"/>
</dbReference>
<dbReference type="GO" id="GO:0016052">
    <property type="term" value="P:carbohydrate catabolic process"/>
    <property type="evidence" value="ECO:0007669"/>
    <property type="project" value="TreeGrafter"/>
</dbReference>
<name>A0A1H4W2F3_9NOCA</name>
<gene>
    <name evidence="4" type="ORF">SAMN04490239_5778</name>
</gene>
<keyword evidence="3" id="KW-0326">Glycosidase</keyword>
<dbReference type="PANTHER" id="PTHR34135">
    <property type="entry name" value="LYSOZYME"/>
    <property type="match status" value="1"/>
</dbReference>
<dbReference type="EMBL" id="FNSV01000005">
    <property type="protein sequence ID" value="SEC86898.1"/>
    <property type="molecule type" value="Genomic_DNA"/>
</dbReference>
<evidence type="ECO:0000256" key="1">
    <source>
        <dbReference type="ARBA" id="ARBA00010646"/>
    </source>
</evidence>
<dbReference type="PANTHER" id="PTHR34135:SF2">
    <property type="entry name" value="LYSOZYME"/>
    <property type="match status" value="1"/>
</dbReference>
<keyword evidence="5" id="KW-1185">Reference proteome</keyword>
<sequence length="298" mass="32374">MDLTKEESHNLPRWSNFRTKQTGGIVSRSRVPATLVIDRNWDAATTTLGRMAIGVKVRRFSKIAPLLLAGALAAAVPGHAAAEPVRGPDVASWQHPGGSPIDWFSVRNAGHDFAMVKATESLNYVNPYFVQDCLAMRVAGVARGAYHYADPTQSPEAQAAFYSTVVLGINGPGDMPPVLDIEHSAGLPPAALIDWTHRYLNTVQSLTGRQPIIYTYPTFWRTAMANTNEFAGYPLWIADYNGQNTPGPLPGGWSNWTFWQYTSTGRIPGVNGDVDLNVYSGAQGDFARYSNSASPFGS</sequence>
<evidence type="ECO:0000256" key="3">
    <source>
        <dbReference type="ARBA" id="ARBA00023295"/>
    </source>
</evidence>
<dbReference type="SUPFAM" id="SSF51445">
    <property type="entry name" value="(Trans)glycosidases"/>
    <property type="match status" value="1"/>
</dbReference>
<dbReference type="AlphaFoldDB" id="A0A1H4W2F3"/>
<reference evidence="5" key="1">
    <citation type="submission" date="2016-10" db="EMBL/GenBank/DDBJ databases">
        <authorList>
            <person name="Varghese N."/>
            <person name="Submissions S."/>
        </authorList>
    </citation>
    <scope>NUCLEOTIDE SEQUENCE [LARGE SCALE GENOMIC DNA]</scope>
    <source>
        <strain evidence="5">DSM 44498</strain>
    </source>
</reference>
<comment type="similarity">
    <text evidence="1">Belongs to the glycosyl hydrolase 25 family.</text>
</comment>
<evidence type="ECO:0000256" key="2">
    <source>
        <dbReference type="ARBA" id="ARBA00022801"/>
    </source>
</evidence>